<sequence>MSCCATSSLRRTSGIYPRLNANTRFCTPTIMTDLLRDDLPFRFVGGYSIPLRIARNKLLVALNYEFSYPPWASHQCDPGARKEGETLQIHFNNYFFEHKDLHPCYAHYPYTMIPGHMWIATHSEPDEPEGGGNLQENEHDLRIKEFLLTEGKLDVQDVTWRCMWRRSNTLDEEALIPHAVLRHRMFWAKLTTDKEAEEFLARAREIVATYNRSSTSTTAPPESM</sequence>
<name>A0AAW0FDB0_9APHY</name>
<comment type="caution">
    <text evidence="1">The sequence shown here is derived from an EMBL/GenBank/DDBJ whole genome shotgun (WGS) entry which is preliminary data.</text>
</comment>
<dbReference type="EMBL" id="JASBNA010000109">
    <property type="protein sequence ID" value="KAK7676654.1"/>
    <property type="molecule type" value="Genomic_DNA"/>
</dbReference>
<dbReference type="AlphaFoldDB" id="A0AAW0FDB0"/>
<reference evidence="1 2" key="1">
    <citation type="submission" date="2022-09" db="EMBL/GenBank/DDBJ databases">
        <authorList>
            <person name="Palmer J.M."/>
        </authorList>
    </citation>
    <scope>NUCLEOTIDE SEQUENCE [LARGE SCALE GENOMIC DNA]</scope>
    <source>
        <strain evidence="1 2">DSM 7382</strain>
    </source>
</reference>
<gene>
    <name evidence="1" type="ORF">QCA50_020398</name>
</gene>
<accession>A0AAW0FDB0</accession>
<proteinExistence type="predicted"/>
<organism evidence="1 2">
    <name type="scientific">Cerrena zonata</name>
    <dbReference type="NCBI Taxonomy" id="2478898"/>
    <lineage>
        <taxon>Eukaryota</taxon>
        <taxon>Fungi</taxon>
        <taxon>Dikarya</taxon>
        <taxon>Basidiomycota</taxon>
        <taxon>Agaricomycotina</taxon>
        <taxon>Agaricomycetes</taxon>
        <taxon>Polyporales</taxon>
        <taxon>Cerrenaceae</taxon>
        <taxon>Cerrena</taxon>
    </lineage>
</organism>
<dbReference type="Proteomes" id="UP001385951">
    <property type="component" value="Unassembled WGS sequence"/>
</dbReference>
<evidence type="ECO:0000313" key="1">
    <source>
        <dbReference type="EMBL" id="KAK7676654.1"/>
    </source>
</evidence>
<protein>
    <submittedName>
        <fullName evidence="1">Uncharacterized protein</fullName>
    </submittedName>
</protein>
<keyword evidence="2" id="KW-1185">Reference proteome</keyword>
<evidence type="ECO:0000313" key="2">
    <source>
        <dbReference type="Proteomes" id="UP001385951"/>
    </source>
</evidence>